<evidence type="ECO:0000313" key="1">
    <source>
        <dbReference type="EMBL" id="OTG35208.1"/>
    </source>
</evidence>
<gene>
    <name evidence="1" type="ORF">HannXRQ_Chr02g0054301</name>
</gene>
<organism evidence="1 2">
    <name type="scientific">Helianthus annuus</name>
    <name type="common">Common sunflower</name>
    <dbReference type="NCBI Taxonomy" id="4232"/>
    <lineage>
        <taxon>Eukaryota</taxon>
        <taxon>Viridiplantae</taxon>
        <taxon>Streptophyta</taxon>
        <taxon>Embryophyta</taxon>
        <taxon>Tracheophyta</taxon>
        <taxon>Spermatophyta</taxon>
        <taxon>Magnoliopsida</taxon>
        <taxon>eudicotyledons</taxon>
        <taxon>Gunneridae</taxon>
        <taxon>Pentapetalae</taxon>
        <taxon>asterids</taxon>
        <taxon>campanulids</taxon>
        <taxon>Asterales</taxon>
        <taxon>Asteraceae</taxon>
        <taxon>Asteroideae</taxon>
        <taxon>Heliantheae alliance</taxon>
        <taxon>Heliantheae</taxon>
        <taxon>Helianthus</taxon>
    </lineage>
</organism>
<name>A0A251VHT6_HELAN</name>
<sequence length="56" mass="6571">MLVRVFLIKKLLYELLKKLNFESKHEVSHSATYYVSSLLIYRHCGYGSGSHRLKGR</sequence>
<proteinExistence type="predicted"/>
<reference evidence="2" key="1">
    <citation type="journal article" date="2017" name="Nature">
        <title>The sunflower genome provides insights into oil metabolism, flowering and Asterid evolution.</title>
        <authorList>
            <person name="Badouin H."/>
            <person name="Gouzy J."/>
            <person name="Grassa C.J."/>
            <person name="Murat F."/>
            <person name="Staton S.E."/>
            <person name="Cottret L."/>
            <person name="Lelandais-Briere C."/>
            <person name="Owens G.L."/>
            <person name="Carrere S."/>
            <person name="Mayjonade B."/>
            <person name="Legrand L."/>
            <person name="Gill N."/>
            <person name="Kane N.C."/>
            <person name="Bowers J.E."/>
            <person name="Hubner S."/>
            <person name="Bellec A."/>
            <person name="Berard A."/>
            <person name="Berges H."/>
            <person name="Blanchet N."/>
            <person name="Boniface M.C."/>
            <person name="Brunel D."/>
            <person name="Catrice O."/>
            <person name="Chaidir N."/>
            <person name="Claudel C."/>
            <person name="Donnadieu C."/>
            <person name="Faraut T."/>
            <person name="Fievet G."/>
            <person name="Helmstetter N."/>
            <person name="King M."/>
            <person name="Knapp S.J."/>
            <person name="Lai Z."/>
            <person name="Le Paslier M.C."/>
            <person name="Lippi Y."/>
            <person name="Lorenzon L."/>
            <person name="Mandel J.R."/>
            <person name="Marage G."/>
            <person name="Marchand G."/>
            <person name="Marquand E."/>
            <person name="Bret-Mestries E."/>
            <person name="Morien E."/>
            <person name="Nambeesan S."/>
            <person name="Nguyen T."/>
            <person name="Pegot-Espagnet P."/>
            <person name="Pouilly N."/>
            <person name="Raftis F."/>
            <person name="Sallet E."/>
            <person name="Schiex T."/>
            <person name="Thomas J."/>
            <person name="Vandecasteele C."/>
            <person name="Vares D."/>
            <person name="Vear F."/>
            <person name="Vautrin S."/>
            <person name="Crespi M."/>
            <person name="Mangin B."/>
            <person name="Burke J.M."/>
            <person name="Salse J."/>
            <person name="Munos S."/>
            <person name="Vincourt P."/>
            <person name="Rieseberg L.H."/>
            <person name="Langlade N.B."/>
        </authorList>
    </citation>
    <scope>NUCLEOTIDE SEQUENCE [LARGE SCALE GENOMIC DNA]</scope>
    <source>
        <strain evidence="2">cv. SF193</strain>
    </source>
</reference>
<accession>A0A251VHT6</accession>
<protein>
    <submittedName>
        <fullName evidence="1">Uncharacterized protein</fullName>
    </submittedName>
</protein>
<dbReference type="AlphaFoldDB" id="A0A251VHT6"/>
<dbReference type="EMBL" id="CM007891">
    <property type="protein sequence ID" value="OTG35208.1"/>
    <property type="molecule type" value="Genomic_DNA"/>
</dbReference>
<evidence type="ECO:0000313" key="2">
    <source>
        <dbReference type="Proteomes" id="UP000215914"/>
    </source>
</evidence>
<keyword evidence="2" id="KW-1185">Reference proteome</keyword>
<dbReference type="Proteomes" id="UP000215914">
    <property type="component" value="Chromosome 2"/>
</dbReference>
<dbReference type="InParanoid" id="A0A251VHT6"/>